<dbReference type="InterPro" id="IPR039426">
    <property type="entry name" value="TonB-dep_rcpt-like"/>
</dbReference>
<dbReference type="InterPro" id="IPR036942">
    <property type="entry name" value="Beta-barrel_TonB_sf"/>
</dbReference>
<dbReference type="SUPFAM" id="SSF49464">
    <property type="entry name" value="Carboxypeptidase regulatory domain-like"/>
    <property type="match status" value="1"/>
</dbReference>
<dbReference type="OrthoDB" id="606851at2"/>
<dbReference type="Pfam" id="PF14905">
    <property type="entry name" value="OMP_b-brl_3"/>
    <property type="match status" value="1"/>
</dbReference>
<keyword evidence="5 7" id="KW-0472">Membrane</keyword>
<dbReference type="GO" id="GO:0009279">
    <property type="term" value="C:cell outer membrane"/>
    <property type="evidence" value="ECO:0007669"/>
    <property type="project" value="UniProtKB-SubCell"/>
</dbReference>
<proteinExistence type="inferred from homology"/>
<dbReference type="InterPro" id="IPR012910">
    <property type="entry name" value="Plug_dom"/>
</dbReference>
<evidence type="ECO:0000256" key="3">
    <source>
        <dbReference type="ARBA" id="ARBA00022452"/>
    </source>
</evidence>
<dbReference type="InterPro" id="IPR008969">
    <property type="entry name" value="CarboxyPept-like_regulatory"/>
</dbReference>
<dbReference type="InterPro" id="IPR041700">
    <property type="entry name" value="OMP_b-brl_3"/>
</dbReference>
<dbReference type="PANTHER" id="PTHR40980">
    <property type="entry name" value="PLUG DOMAIN-CONTAINING PROTEIN"/>
    <property type="match status" value="1"/>
</dbReference>
<evidence type="ECO:0000313" key="11">
    <source>
        <dbReference type="EMBL" id="SEA22708.1"/>
    </source>
</evidence>
<keyword evidence="8" id="KW-0732">Signal</keyword>
<gene>
    <name evidence="11" type="ORF">SAMN05443550_102351</name>
</gene>
<feature type="signal peptide" evidence="8">
    <location>
        <begin position="1"/>
        <end position="26"/>
    </location>
</feature>
<keyword evidence="6 7" id="KW-0998">Cell outer membrane</keyword>
<keyword evidence="4 7" id="KW-0812">Transmembrane</keyword>
<dbReference type="Gene3D" id="2.60.40.1120">
    <property type="entry name" value="Carboxypeptidase-like, regulatory domain"/>
    <property type="match status" value="1"/>
</dbReference>
<dbReference type="PANTHER" id="PTHR40980:SF4">
    <property type="entry name" value="TONB-DEPENDENT RECEPTOR-LIKE BETA-BARREL DOMAIN-CONTAINING PROTEIN"/>
    <property type="match status" value="1"/>
</dbReference>
<evidence type="ECO:0000259" key="9">
    <source>
        <dbReference type="Pfam" id="PF07715"/>
    </source>
</evidence>
<name>A0A1H3ZGP1_9SPHI</name>
<evidence type="ECO:0000256" key="7">
    <source>
        <dbReference type="PROSITE-ProRule" id="PRU01360"/>
    </source>
</evidence>
<evidence type="ECO:0000313" key="12">
    <source>
        <dbReference type="Proteomes" id="UP000198850"/>
    </source>
</evidence>
<dbReference type="AlphaFoldDB" id="A0A1H3ZGP1"/>
<dbReference type="SUPFAM" id="SSF56935">
    <property type="entry name" value="Porins"/>
    <property type="match status" value="1"/>
</dbReference>
<comment type="similarity">
    <text evidence="7">Belongs to the TonB-dependent receptor family.</text>
</comment>
<dbReference type="Gene3D" id="2.170.130.10">
    <property type="entry name" value="TonB-dependent receptor, plug domain"/>
    <property type="match status" value="1"/>
</dbReference>
<evidence type="ECO:0000256" key="8">
    <source>
        <dbReference type="SAM" id="SignalP"/>
    </source>
</evidence>
<dbReference type="Gene3D" id="2.40.170.20">
    <property type="entry name" value="TonB-dependent receptor, beta-barrel domain"/>
    <property type="match status" value="1"/>
</dbReference>
<dbReference type="PROSITE" id="PS52016">
    <property type="entry name" value="TONB_DEPENDENT_REC_3"/>
    <property type="match status" value="1"/>
</dbReference>
<keyword evidence="11" id="KW-0675">Receptor</keyword>
<dbReference type="Pfam" id="PF13715">
    <property type="entry name" value="CarbopepD_reg_2"/>
    <property type="match status" value="1"/>
</dbReference>
<evidence type="ECO:0000256" key="4">
    <source>
        <dbReference type="ARBA" id="ARBA00022692"/>
    </source>
</evidence>
<dbReference type="EMBL" id="FNRA01000002">
    <property type="protein sequence ID" value="SEA22708.1"/>
    <property type="molecule type" value="Genomic_DNA"/>
</dbReference>
<feature type="domain" description="TonB-dependent receptor plug" evidence="9">
    <location>
        <begin position="154"/>
        <end position="233"/>
    </location>
</feature>
<feature type="chain" id="PRO_5011490660" evidence="8">
    <location>
        <begin position="27"/>
        <end position="830"/>
    </location>
</feature>
<evidence type="ECO:0000256" key="2">
    <source>
        <dbReference type="ARBA" id="ARBA00022448"/>
    </source>
</evidence>
<evidence type="ECO:0000256" key="6">
    <source>
        <dbReference type="ARBA" id="ARBA00023237"/>
    </source>
</evidence>
<accession>A0A1H3ZGP1</accession>
<comment type="subcellular location">
    <subcellularLocation>
        <location evidence="1 7">Cell outer membrane</location>
        <topology evidence="1 7">Multi-pass membrane protein</topology>
    </subcellularLocation>
</comment>
<dbReference type="RefSeq" id="WP_090555498.1">
    <property type="nucleotide sequence ID" value="NZ_FNRA01000002.1"/>
</dbReference>
<reference evidence="11 12" key="1">
    <citation type="submission" date="2016-10" db="EMBL/GenBank/DDBJ databases">
        <authorList>
            <person name="de Groot N.N."/>
        </authorList>
    </citation>
    <scope>NUCLEOTIDE SEQUENCE [LARGE SCALE GENOMIC DNA]</scope>
    <source>
        <strain evidence="11 12">DSM 19033</strain>
    </source>
</reference>
<sequence length="830" mass="91511">MNNYRCKFIFILLTICTTAASFQLHAQAPGSGKLTGKIVDAQTNETIPFASAIISNRETKVTVATGQTDVNGNLIINGIPDGTFSVKISYVGYQTLVRDSVAVTKSKQLLTLGTIKMKAAKGTALKEVSVTAKKAPIQLGIDKKVFSVDQSLVSEGGSASDLLTNVPSVQIDVDGNVSLRGSTGVKVLVDGKPSVIGGGDVASILASIPASSIETVEVITNPSSKYDAEGNSGIINIVLKRNSKLGFNGNVALTAGNRDNYNGNASLSFQNKKINLYGNYGYRYGKRIGGGFNNIRYLNRADSLGAADQLTSSRQIEKSQNAKAGIDYYLTTKDILSFSAAYNKRDQDKRDFLNVNTYNADGSPRQLSDRINTTDGGGDSYDLNLDYSHKWKASQELTFNFGYSHGTNDNFQQYNTTVNSINGIPATQDPEMLTNDNDGKNKNYNIQADYNMPLGKLGKLESGYRSQIRYSDNNTVARTYNPATGNYDENYQLSNLFNSKDQVHALYLNYSNQIKNFGYQVGLRGEVARLNTNSGGYDLNGTLANAAGRIAYDRLYPSIFLTQKFKGDQQLQLSYTRRVNRPRPWDTNPFIDYSDPLSWRQGNPNLLPEDVHSYELSYSKFWSKVTLIGSVYSRHTNDLIQRVRSVPDSNGVIILTPFNLTQSTNSGVELIAKVDPVKAWSFTANVNGYHSNIDAVPAYNISQTSGYSWNANLTNNITLPYNISLQIRGDYNSTELQAQGKRKAMYGVDGGAKYDFPNKKASLSLNVRDIFNTRKFGAVIQDANTITDFQRYQKGQQGNLTFSYRFGKTSFQKKQKKAEQQETKPDEGTF</sequence>
<organism evidence="11 12">
    <name type="scientific">Pedobacter hartonius</name>
    <dbReference type="NCBI Taxonomy" id="425514"/>
    <lineage>
        <taxon>Bacteria</taxon>
        <taxon>Pseudomonadati</taxon>
        <taxon>Bacteroidota</taxon>
        <taxon>Sphingobacteriia</taxon>
        <taxon>Sphingobacteriales</taxon>
        <taxon>Sphingobacteriaceae</taxon>
        <taxon>Pedobacter</taxon>
    </lineage>
</organism>
<dbReference type="InterPro" id="IPR037066">
    <property type="entry name" value="Plug_dom_sf"/>
</dbReference>
<feature type="domain" description="Outer membrane protein beta-barrel" evidence="10">
    <location>
        <begin position="393"/>
        <end position="804"/>
    </location>
</feature>
<keyword evidence="12" id="KW-1185">Reference proteome</keyword>
<evidence type="ECO:0000259" key="10">
    <source>
        <dbReference type="Pfam" id="PF14905"/>
    </source>
</evidence>
<evidence type="ECO:0000256" key="5">
    <source>
        <dbReference type="ARBA" id="ARBA00023136"/>
    </source>
</evidence>
<dbReference type="Proteomes" id="UP000198850">
    <property type="component" value="Unassembled WGS sequence"/>
</dbReference>
<keyword evidence="2 7" id="KW-0813">Transport</keyword>
<protein>
    <submittedName>
        <fullName evidence="11">Outer membrane receptor proteins, mostly Fe transport</fullName>
    </submittedName>
</protein>
<dbReference type="Pfam" id="PF07715">
    <property type="entry name" value="Plug"/>
    <property type="match status" value="1"/>
</dbReference>
<keyword evidence="3 7" id="KW-1134">Transmembrane beta strand</keyword>
<evidence type="ECO:0000256" key="1">
    <source>
        <dbReference type="ARBA" id="ARBA00004571"/>
    </source>
</evidence>
<dbReference type="STRING" id="425514.SAMN05443550_102351"/>